<proteinExistence type="predicted"/>
<dbReference type="EMBL" id="WSUT01000005">
    <property type="protein sequence ID" value="MWC43042.1"/>
    <property type="molecule type" value="Genomic_DNA"/>
</dbReference>
<keyword evidence="4" id="KW-1185">Reference proteome</keyword>
<accession>A0A1G7GWY9</accession>
<feature type="signal peptide" evidence="1">
    <location>
        <begin position="1"/>
        <end position="20"/>
    </location>
</feature>
<protein>
    <submittedName>
        <fullName evidence="3">Uncharacterized protein</fullName>
    </submittedName>
</protein>
<evidence type="ECO:0000256" key="1">
    <source>
        <dbReference type="SAM" id="SignalP"/>
    </source>
</evidence>
<evidence type="ECO:0000313" key="5">
    <source>
        <dbReference type="Proteomes" id="UP000436801"/>
    </source>
</evidence>
<reference evidence="2 5" key="2">
    <citation type="submission" date="2019-12" db="EMBL/GenBank/DDBJ databases">
        <authorList>
            <person name="Zheng J."/>
        </authorList>
    </citation>
    <scope>NUCLEOTIDE SEQUENCE [LARGE SCALE GENOMIC DNA]</scope>
    <source>
        <strain evidence="2 5">DSM 27347</strain>
    </source>
</reference>
<sequence length="132" mass="13478">MLNLCFVAAMTASMISNAPADRTPTVIDESAALMSAVGMPPPPGTRMLGMSITPDNPNAPVIYRVGSALSADDFLKAYAIAAADAGLRVSQAQGNRITGMLKTGENFSLDVAASEAGSGSTGVLVITPGHRR</sequence>
<dbReference type="EMBL" id="FNBI01000001">
    <property type="protein sequence ID" value="SDE92459.1"/>
    <property type="molecule type" value="Genomic_DNA"/>
</dbReference>
<keyword evidence="1" id="KW-0732">Signal</keyword>
<feature type="chain" id="PRO_5036019104" evidence="1">
    <location>
        <begin position="21"/>
        <end position="132"/>
    </location>
</feature>
<reference evidence="3 4" key="1">
    <citation type="submission" date="2016-10" db="EMBL/GenBank/DDBJ databases">
        <authorList>
            <person name="Varghese N."/>
            <person name="Submissions S."/>
        </authorList>
    </citation>
    <scope>NUCLEOTIDE SEQUENCE [LARGE SCALE GENOMIC DNA]</scope>
    <source>
        <strain evidence="3 4">S7-754</strain>
    </source>
</reference>
<dbReference type="Proteomes" id="UP000323502">
    <property type="component" value="Unassembled WGS sequence"/>
</dbReference>
<dbReference type="AlphaFoldDB" id="A0A1G7GWY9"/>
<evidence type="ECO:0000313" key="4">
    <source>
        <dbReference type="Proteomes" id="UP000323502"/>
    </source>
</evidence>
<evidence type="ECO:0000313" key="3">
    <source>
        <dbReference type="EMBL" id="SDE92459.1"/>
    </source>
</evidence>
<gene>
    <name evidence="2" type="ORF">GQR91_05120</name>
    <name evidence="3" type="ORF">SAMN05216557_1011056</name>
</gene>
<organism evidence="3 4">
    <name type="scientific">Sphingomonas carotinifaciens</name>
    <dbReference type="NCBI Taxonomy" id="1166323"/>
    <lineage>
        <taxon>Bacteria</taxon>
        <taxon>Pseudomonadati</taxon>
        <taxon>Pseudomonadota</taxon>
        <taxon>Alphaproteobacteria</taxon>
        <taxon>Sphingomonadales</taxon>
        <taxon>Sphingomonadaceae</taxon>
        <taxon>Sphingomonas</taxon>
    </lineage>
</organism>
<dbReference type="RefSeq" id="WP_149681395.1">
    <property type="nucleotide sequence ID" value="NZ_FNBI01000001.1"/>
</dbReference>
<dbReference type="Proteomes" id="UP000436801">
    <property type="component" value="Unassembled WGS sequence"/>
</dbReference>
<evidence type="ECO:0000313" key="2">
    <source>
        <dbReference type="EMBL" id="MWC43042.1"/>
    </source>
</evidence>
<name>A0A1G7GWY9_9SPHN</name>